<keyword evidence="14" id="KW-1185">Reference proteome</keyword>
<reference evidence="13 14" key="1">
    <citation type="submission" date="2017-04" db="EMBL/GenBank/DDBJ databases">
        <title>Genome sequencing of [Candida] sorbophila.</title>
        <authorList>
            <person name="Ahn J.O."/>
        </authorList>
    </citation>
    <scope>NUCLEOTIDE SEQUENCE [LARGE SCALE GENOMIC DNA]</scope>
    <source>
        <strain evidence="13 14">DS02</strain>
    </source>
</reference>
<comment type="caution">
    <text evidence="13">The sequence shown here is derived from an EMBL/GenBank/DDBJ whole genome shotgun (WGS) entry which is preliminary data.</text>
</comment>
<dbReference type="EC" id="6.1.1.16" evidence="2"/>
<dbReference type="GO" id="GO:0006423">
    <property type="term" value="P:cysteinyl-tRNA aminoacylation"/>
    <property type="evidence" value="ECO:0007669"/>
    <property type="project" value="InterPro"/>
</dbReference>
<dbReference type="InterPro" id="IPR032678">
    <property type="entry name" value="tRNA-synt_1_cat_dom"/>
</dbReference>
<dbReference type="PANTHER" id="PTHR10890">
    <property type="entry name" value="CYSTEINYL-TRNA SYNTHETASE"/>
    <property type="match status" value="1"/>
</dbReference>
<evidence type="ECO:0000256" key="7">
    <source>
        <dbReference type="ARBA" id="ARBA00022840"/>
    </source>
</evidence>
<dbReference type="SUPFAM" id="SSF47323">
    <property type="entry name" value="Anticodon-binding domain of a subclass of class I aminoacyl-tRNA synthetases"/>
    <property type="match status" value="1"/>
</dbReference>
<dbReference type="PANTHER" id="PTHR10890:SF3">
    <property type="entry name" value="CYSTEINE--TRNA LIGASE, CYTOPLASMIC"/>
    <property type="match status" value="1"/>
</dbReference>
<evidence type="ECO:0000313" key="13">
    <source>
        <dbReference type="EMBL" id="PRT56709.1"/>
    </source>
</evidence>
<evidence type="ECO:0000256" key="6">
    <source>
        <dbReference type="ARBA" id="ARBA00022833"/>
    </source>
</evidence>
<dbReference type="InterPro" id="IPR014729">
    <property type="entry name" value="Rossmann-like_a/b/a_fold"/>
</dbReference>
<dbReference type="Gene3D" id="3.40.50.620">
    <property type="entry name" value="HUPs"/>
    <property type="match status" value="2"/>
</dbReference>
<evidence type="ECO:0000256" key="5">
    <source>
        <dbReference type="ARBA" id="ARBA00022741"/>
    </source>
</evidence>
<evidence type="ECO:0000313" key="14">
    <source>
        <dbReference type="Proteomes" id="UP000238350"/>
    </source>
</evidence>
<dbReference type="STRING" id="45607.A0A2T0FP24"/>
<dbReference type="Pfam" id="PF01406">
    <property type="entry name" value="tRNA-synt_1e"/>
    <property type="match status" value="1"/>
</dbReference>
<dbReference type="RefSeq" id="XP_024666654.1">
    <property type="nucleotide sequence ID" value="XM_024810886.1"/>
</dbReference>
<evidence type="ECO:0000259" key="12">
    <source>
        <dbReference type="Pfam" id="PF01406"/>
    </source>
</evidence>
<dbReference type="NCBIfam" id="TIGR00435">
    <property type="entry name" value="cysS"/>
    <property type="match status" value="1"/>
</dbReference>
<evidence type="ECO:0000256" key="9">
    <source>
        <dbReference type="ARBA" id="ARBA00023146"/>
    </source>
</evidence>
<evidence type="ECO:0000256" key="1">
    <source>
        <dbReference type="ARBA" id="ARBA00001947"/>
    </source>
</evidence>
<organism evidence="13 14">
    <name type="scientific">Wickerhamiella sorbophila</name>
    <dbReference type="NCBI Taxonomy" id="45607"/>
    <lineage>
        <taxon>Eukaryota</taxon>
        <taxon>Fungi</taxon>
        <taxon>Dikarya</taxon>
        <taxon>Ascomycota</taxon>
        <taxon>Saccharomycotina</taxon>
        <taxon>Dipodascomycetes</taxon>
        <taxon>Dipodascales</taxon>
        <taxon>Trichomonascaceae</taxon>
        <taxon>Wickerhamiella</taxon>
    </lineage>
</organism>
<dbReference type="EMBL" id="NDIQ01000022">
    <property type="protein sequence ID" value="PRT56709.1"/>
    <property type="molecule type" value="Genomic_DNA"/>
</dbReference>
<keyword evidence="5" id="KW-0547">Nucleotide-binding</keyword>
<gene>
    <name evidence="13" type="ORF">B9G98_04329</name>
</gene>
<name>A0A2T0FP24_9ASCO</name>
<comment type="cofactor">
    <cofactor evidence="1">
        <name>Zn(2+)</name>
        <dbReference type="ChEBI" id="CHEBI:29105"/>
    </cofactor>
</comment>
<dbReference type="GeneID" id="36518077"/>
<protein>
    <recommendedName>
        <fullName evidence="2">cysteine--tRNA ligase</fullName>
        <ecNumber evidence="2">6.1.1.16</ecNumber>
    </recommendedName>
    <alternativeName>
        <fullName evidence="10">Cysteinyl-tRNA synthetase</fullName>
    </alternativeName>
</protein>
<evidence type="ECO:0000256" key="3">
    <source>
        <dbReference type="ARBA" id="ARBA00022598"/>
    </source>
</evidence>
<sequence>MKRLFRRLTTMEKVKQPEWNRPQQIAARPVLKVFNSLTRAKEEFIPLSKNRVTWYSCGPTVYDSAHMGHARNYVTTDINRRLLQDYFGYDVLYVQNITDIDDKIIVRGRQNYLFDQFSQKLRASGSVSNEVKAQGRSALESYASAAFTDLALSPPLDSKSSYTNWLGEQDKAELTAKDPKFPMNATAVENALGALESTQVDEYLEGIQSVLVKLLDKELGSEVTDHSVFRKLSSYFEADFEADMKQLNVLPPDVTTRVSEYVPEIVTFVKQIIERGYAYAASDGSVYFDVAAFEANPSHDYAKLQPWNKGVQELIDEGEGSLSLQSSGKKSRSDFALWKSSKPGEPAWDSPWGMGRPGWHIECSVMASHILGPQIDIHSGGIDLAFPHHDNELAQSEACFDCPQWINYFMHNGHLHIEGQKMSKSLKNFITIKEATAQFSARQLRLAFAFQPWNTQLDFKMSLSHVKSFESTLSNFFSKVKALLREATETTPKHVGKAEVDLLDELYKTQLAVDEAFADNLSVYLAFQHISVLIQKANEYASNTELPKAEVLATIAKWVTKIFNILGFETSEIGWATTDGSSINKEDVALPFVQILAGFREEVRQVAMAGEQPNKDLLALCDRVRDLDLLNACVALDDRKGDKVALIKFLTEVERDEILNQRRMLAEAAEQKAKQKAEKQKQAEEQERLKREKAKTRPEDMFKGLPEYSQFDDKGIPTHDAQGEPLSKSSTKKLLKQWQLQEKLYKQYN</sequence>
<feature type="domain" description="tRNA synthetases class I catalytic" evidence="12">
    <location>
        <begin position="45"/>
        <end position="462"/>
    </location>
</feature>
<dbReference type="HAMAP" id="MF_00041">
    <property type="entry name" value="Cys_tRNA_synth"/>
    <property type="match status" value="1"/>
</dbReference>
<dbReference type="AlphaFoldDB" id="A0A2T0FP24"/>
<keyword evidence="6" id="KW-0862">Zinc</keyword>
<dbReference type="GO" id="GO:0005737">
    <property type="term" value="C:cytoplasm"/>
    <property type="evidence" value="ECO:0007669"/>
    <property type="project" value="TreeGrafter"/>
</dbReference>
<evidence type="ECO:0000256" key="4">
    <source>
        <dbReference type="ARBA" id="ARBA00022723"/>
    </source>
</evidence>
<dbReference type="GO" id="GO:0046872">
    <property type="term" value="F:metal ion binding"/>
    <property type="evidence" value="ECO:0007669"/>
    <property type="project" value="UniProtKB-KW"/>
</dbReference>
<dbReference type="OrthoDB" id="438179at2759"/>
<evidence type="ECO:0000256" key="8">
    <source>
        <dbReference type="ARBA" id="ARBA00022917"/>
    </source>
</evidence>
<keyword evidence="3 13" id="KW-0436">Ligase</keyword>
<evidence type="ECO:0000256" key="2">
    <source>
        <dbReference type="ARBA" id="ARBA00012832"/>
    </source>
</evidence>
<dbReference type="PRINTS" id="PR00983">
    <property type="entry name" value="TRNASYNTHCYS"/>
</dbReference>
<feature type="region of interest" description="Disordered" evidence="11">
    <location>
        <begin position="670"/>
        <end position="732"/>
    </location>
</feature>
<dbReference type="Proteomes" id="UP000238350">
    <property type="component" value="Unassembled WGS sequence"/>
</dbReference>
<evidence type="ECO:0000256" key="10">
    <source>
        <dbReference type="ARBA" id="ARBA00031499"/>
    </source>
</evidence>
<dbReference type="InterPro" id="IPR009080">
    <property type="entry name" value="tRNAsynth_Ia_anticodon-bd"/>
</dbReference>
<dbReference type="GO" id="GO:0005524">
    <property type="term" value="F:ATP binding"/>
    <property type="evidence" value="ECO:0007669"/>
    <property type="project" value="UniProtKB-KW"/>
</dbReference>
<dbReference type="GO" id="GO:0004817">
    <property type="term" value="F:cysteine-tRNA ligase activity"/>
    <property type="evidence" value="ECO:0007669"/>
    <property type="project" value="UniProtKB-EC"/>
</dbReference>
<evidence type="ECO:0000256" key="11">
    <source>
        <dbReference type="SAM" id="MobiDB-lite"/>
    </source>
</evidence>
<dbReference type="SUPFAM" id="SSF52374">
    <property type="entry name" value="Nucleotidylyl transferase"/>
    <property type="match status" value="1"/>
</dbReference>
<accession>A0A2T0FP24</accession>
<dbReference type="InterPro" id="IPR015803">
    <property type="entry name" value="Cys-tRNA-ligase"/>
</dbReference>
<dbReference type="InterPro" id="IPR024909">
    <property type="entry name" value="Cys-tRNA/MSH_ligase"/>
</dbReference>
<keyword evidence="8" id="KW-0648">Protein biosynthesis</keyword>
<feature type="compositionally biased region" description="Basic and acidic residues" evidence="11">
    <location>
        <begin position="670"/>
        <end position="702"/>
    </location>
</feature>
<keyword evidence="4" id="KW-0479">Metal-binding</keyword>
<proteinExistence type="inferred from homology"/>
<keyword evidence="9" id="KW-0030">Aminoacyl-tRNA synthetase</keyword>
<keyword evidence="7" id="KW-0067">ATP-binding</keyword>
<dbReference type="CDD" id="cd00672">
    <property type="entry name" value="CysRS_core"/>
    <property type="match status" value="1"/>
</dbReference>